<keyword evidence="3" id="KW-1185">Reference proteome</keyword>
<reference evidence="3" key="2">
    <citation type="journal article" date="2013" name="G3 (Bethesda)">
        <title>Genomes of Ashbya fungi isolated from insects reveal four mating-type loci, numerous translocations, lack of transposons, and distinct gene duplications.</title>
        <authorList>
            <person name="Dietrich F.S."/>
            <person name="Voegeli S."/>
            <person name="Kuo S."/>
            <person name="Philippsen P."/>
        </authorList>
    </citation>
    <scope>GENOME REANNOTATION</scope>
    <source>
        <strain evidence="3">ATCC 10895 / CBS 109.51 / FGSC 9923 / NRRL Y-1056</strain>
    </source>
</reference>
<feature type="region of interest" description="Disordered" evidence="1">
    <location>
        <begin position="169"/>
        <end position="208"/>
    </location>
</feature>
<evidence type="ECO:0000256" key="1">
    <source>
        <dbReference type="SAM" id="MobiDB-lite"/>
    </source>
</evidence>
<reference evidence="2 3" key="1">
    <citation type="journal article" date="2004" name="Science">
        <title>The Ashbya gossypii genome as a tool for mapping the ancient Saccharomyces cerevisiae genome.</title>
        <authorList>
            <person name="Dietrich F.S."/>
            <person name="Voegeli S."/>
            <person name="Brachat S."/>
            <person name="Lerch A."/>
            <person name="Gates K."/>
            <person name="Steiner S."/>
            <person name="Mohr C."/>
            <person name="Pohlmann R."/>
            <person name="Luedi P."/>
            <person name="Choi S."/>
            <person name="Wing R.A."/>
            <person name="Flavier A."/>
            <person name="Gaffney T.D."/>
            <person name="Philippsen P."/>
        </authorList>
    </citation>
    <scope>NUCLEOTIDE SEQUENCE [LARGE SCALE GENOMIC DNA]</scope>
    <source>
        <strain evidence="3">ATCC 10895 / CBS 109.51 / FGSC 9923 / NRRL Y-1056</strain>
    </source>
</reference>
<feature type="compositionally biased region" description="Polar residues" evidence="1">
    <location>
        <begin position="358"/>
        <end position="368"/>
    </location>
</feature>
<feature type="compositionally biased region" description="Basic and acidic residues" evidence="1">
    <location>
        <begin position="169"/>
        <end position="182"/>
    </location>
</feature>
<feature type="compositionally biased region" description="Polar residues" evidence="1">
    <location>
        <begin position="183"/>
        <end position="195"/>
    </location>
</feature>
<dbReference type="RefSeq" id="NP_983157.1">
    <property type="nucleotide sequence ID" value="NM_208510.1"/>
</dbReference>
<feature type="region of interest" description="Disordered" evidence="1">
    <location>
        <begin position="23"/>
        <end position="43"/>
    </location>
</feature>
<name>Q75D14_EREGS</name>
<dbReference type="AlphaFoldDB" id="Q75D14"/>
<dbReference type="Proteomes" id="UP000000591">
    <property type="component" value="Chromosome II"/>
</dbReference>
<dbReference type="EMBL" id="AE016815">
    <property type="protein sequence ID" value="AAS50981.1"/>
    <property type="molecule type" value="Genomic_DNA"/>
</dbReference>
<feature type="region of interest" description="Disordered" evidence="1">
    <location>
        <begin position="355"/>
        <end position="377"/>
    </location>
</feature>
<dbReference type="KEGG" id="ago:AGOS_ABR208W"/>
<dbReference type="OrthoDB" id="10433819at2759"/>
<dbReference type="InParanoid" id="Q75D14"/>
<proteinExistence type="predicted"/>
<dbReference type="GeneID" id="4619267"/>
<gene>
    <name evidence="2" type="ORF">AGOS_ABR208W</name>
</gene>
<protein>
    <submittedName>
        <fullName evidence="2">ABR208Wp</fullName>
    </submittedName>
</protein>
<dbReference type="HOGENOM" id="CLU_637734_0_0_1"/>
<evidence type="ECO:0000313" key="2">
    <source>
        <dbReference type="EMBL" id="AAS50981.1"/>
    </source>
</evidence>
<accession>Q75D14</accession>
<organism evidence="2 3">
    <name type="scientific">Eremothecium gossypii (strain ATCC 10895 / CBS 109.51 / FGSC 9923 / NRRL Y-1056)</name>
    <name type="common">Yeast</name>
    <name type="synonym">Ashbya gossypii</name>
    <dbReference type="NCBI Taxonomy" id="284811"/>
    <lineage>
        <taxon>Eukaryota</taxon>
        <taxon>Fungi</taxon>
        <taxon>Dikarya</taxon>
        <taxon>Ascomycota</taxon>
        <taxon>Saccharomycotina</taxon>
        <taxon>Saccharomycetes</taxon>
        <taxon>Saccharomycetales</taxon>
        <taxon>Saccharomycetaceae</taxon>
        <taxon>Eremothecium</taxon>
    </lineage>
</organism>
<sequence>MILFIGDDFSLYNAHYRRPSMQHQAEADGNVEPRQAGLNSSTYGTSQDMCFEHQSDVSAKIAVKMEALMRSVEEKKRIIDARQEKLLQAHDYVLDLLRLGYTFTQIKNEGAIHEEFLTELFELLNIPITEKYTPDPHAVPENAAVRPCMARTFSNCDLSVADGTFATDHREVPVKDDLKNPDQNDTGTASTQQLQDNEDYASLSSDVSKSSQSLCTSMRSQSASDSMMNSLTNQFREPQNSPVSSDRAAFELHRVLTKFQIDLRCVKILASGETSMPSAELRQRIGMRYQDILLQLDGILDQLGILASPGGKAGTRAQVTPAANILLKDVEKVNPAPAVPARSIVGKSKKTLHGAISHQGTANRSPQSHIRLPDKEEPRQDLIEDSFVRIKKHKPQMFTPYQSLLSSYTQFIPVPFATGTEDMLCPVETLNGGCEDPKCPYTHFQGLTAKD</sequence>
<evidence type="ECO:0000313" key="3">
    <source>
        <dbReference type="Proteomes" id="UP000000591"/>
    </source>
</evidence>